<keyword evidence="4" id="KW-1185">Reference proteome</keyword>
<organism evidence="3 4">
    <name type="scientific">Paspalum notatum var. saurae</name>
    <dbReference type="NCBI Taxonomy" id="547442"/>
    <lineage>
        <taxon>Eukaryota</taxon>
        <taxon>Viridiplantae</taxon>
        <taxon>Streptophyta</taxon>
        <taxon>Embryophyta</taxon>
        <taxon>Tracheophyta</taxon>
        <taxon>Spermatophyta</taxon>
        <taxon>Magnoliopsida</taxon>
        <taxon>Liliopsida</taxon>
        <taxon>Poales</taxon>
        <taxon>Poaceae</taxon>
        <taxon>PACMAD clade</taxon>
        <taxon>Panicoideae</taxon>
        <taxon>Andropogonodae</taxon>
        <taxon>Paspaleae</taxon>
        <taxon>Paspalinae</taxon>
        <taxon>Paspalum</taxon>
    </lineage>
</organism>
<dbReference type="Pfam" id="PF13976">
    <property type="entry name" value="gag_pre-integrs"/>
    <property type="match status" value="1"/>
</dbReference>
<gene>
    <name evidence="3" type="ORF">U9M48_043523</name>
</gene>
<dbReference type="InterPro" id="IPR001584">
    <property type="entry name" value="Integrase_cat-core"/>
</dbReference>
<dbReference type="PROSITE" id="PS50994">
    <property type="entry name" value="INTEGRASE"/>
    <property type="match status" value="1"/>
</dbReference>
<dbReference type="Gene3D" id="3.30.420.10">
    <property type="entry name" value="Ribonuclease H-like superfamily/Ribonuclease H"/>
    <property type="match status" value="1"/>
</dbReference>
<proteinExistence type="predicted"/>
<dbReference type="PANTHER" id="PTHR42648">
    <property type="entry name" value="TRANSPOSASE, PUTATIVE-RELATED"/>
    <property type="match status" value="1"/>
</dbReference>
<name>A0AAQ3UT65_PASNO</name>
<dbReference type="InterPro" id="IPR039537">
    <property type="entry name" value="Retrotran_Ty1/copia-like"/>
</dbReference>
<evidence type="ECO:0000259" key="2">
    <source>
        <dbReference type="PROSITE" id="PS50994"/>
    </source>
</evidence>
<dbReference type="GO" id="GO:0008233">
    <property type="term" value="F:peptidase activity"/>
    <property type="evidence" value="ECO:0007669"/>
    <property type="project" value="UniProtKB-KW"/>
</dbReference>
<evidence type="ECO:0000256" key="1">
    <source>
        <dbReference type="ARBA" id="ARBA00022670"/>
    </source>
</evidence>
<dbReference type="InterPro" id="IPR025724">
    <property type="entry name" value="GAG-pre-integrase_dom"/>
</dbReference>
<dbReference type="InterPro" id="IPR012337">
    <property type="entry name" value="RNaseH-like_sf"/>
</dbReference>
<evidence type="ECO:0000313" key="4">
    <source>
        <dbReference type="Proteomes" id="UP001341281"/>
    </source>
</evidence>
<keyword evidence="1" id="KW-0378">Hydrolase</keyword>
<dbReference type="InterPro" id="IPR036397">
    <property type="entry name" value="RNaseH_sf"/>
</dbReference>
<reference evidence="3 4" key="1">
    <citation type="submission" date="2024-02" db="EMBL/GenBank/DDBJ databases">
        <title>High-quality chromosome-scale genome assembly of Pensacola bahiagrass (Paspalum notatum Flugge var. saurae).</title>
        <authorList>
            <person name="Vega J.M."/>
            <person name="Podio M."/>
            <person name="Orjuela J."/>
            <person name="Siena L.A."/>
            <person name="Pessino S.C."/>
            <person name="Combes M.C."/>
            <person name="Mariac C."/>
            <person name="Albertini E."/>
            <person name="Pupilli F."/>
            <person name="Ortiz J.P.A."/>
            <person name="Leblanc O."/>
        </authorList>
    </citation>
    <scope>NUCLEOTIDE SEQUENCE [LARGE SCALE GENOMIC DNA]</scope>
    <source>
        <strain evidence="3">R1</strain>
        <tissue evidence="3">Leaf</tissue>
    </source>
</reference>
<accession>A0AAQ3UT65</accession>
<feature type="domain" description="Integrase catalytic" evidence="2">
    <location>
        <begin position="204"/>
        <end position="361"/>
    </location>
</feature>
<dbReference type="PANTHER" id="PTHR42648:SF21">
    <property type="entry name" value="CYSTEINE-RICH RLK (RECEPTOR-LIKE PROTEIN KINASE) 8"/>
    <property type="match status" value="1"/>
</dbReference>
<dbReference type="SUPFAM" id="SSF53098">
    <property type="entry name" value="Ribonuclease H-like"/>
    <property type="match status" value="1"/>
</dbReference>
<keyword evidence="1" id="KW-0645">Protease</keyword>
<dbReference type="Pfam" id="PF22936">
    <property type="entry name" value="Pol_BBD"/>
    <property type="match status" value="1"/>
</dbReference>
<dbReference type="AlphaFoldDB" id="A0AAQ3UT65"/>
<dbReference type="EMBL" id="CP144754">
    <property type="protein sequence ID" value="WVZ98040.1"/>
    <property type="molecule type" value="Genomic_DNA"/>
</dbReference>
<evidence type="ECO:0000313" key="3">
    <source>
        <dbReference type="EMBL" id="WVZ98040.1"/>
    </source>
</evidence>
<protein>
    <recommendedName>
        <fullName evidence="2">Integrase catalytic domain-containing protein</fullName>
    </recommendedName>
</protein>
<dbReference type="GO" id="GO:0003676">
    <property type="term" value="F:nucleic acid binding"/>
    <property type="evidence" value="ECO:0007669"/>
    <property type="project" value="InterPro"/>
</dbReference>
<dbReference type="GO" id="GO:0015074">
    <property type="term" value="P:DNA integration"/>
    <property type="evidence" value="ECO:0007669"/>
    <property type="project" value="InterPro"/>
</dbReference>
<dbReference type="GO" id="GO:0006508">
    <property type="term" value="P:proteolysis"/>
    <property type="evidence" value="ECO:0007669"/>
    <property type="project" value="UniProtKB-KW"/>
</dbReference>
<dbReference type="Pfam" id="PF00665">
    <property type="entry name" value="rve"/>
    <property type="match status" value="1"/>
</dbReference>
<sequence length="414" mass="47250">MGEAYVRTLGDRGLENIWVMDSGCSRHMTGNHRWFSSLTPVSSSEHIIFGDKGTSKVKGIGAVPVSEIFILRDVALVGNLGYNLLFVSQLLEEGYEVRFKKGFYRVLDSQESLVCSVVPFGKVFRVDFLSSSGPSRCFMAGPSSVLWKWHRRLGHLSFDFLAKLSSLDLIRGLPKLKSERDLVCHPCRHGKMVAASHTPVNQVMTARPGELLHMDTVGPSRVRSVGGNWDVLVIMDDFSRWSWVHFMESKDEAYEFVHDLVLRLRNESGHAMRALRSDNGSEFKNDRLEHQFSSPYVPQQNGIVERKNRTLVEMARTMLDEHRTPRKFWPEAINTTCYVSNRIFLRAILNKTSYELRFGWQPKMSHLRVFGCRCFVLKQGNLDKFEPRSSDGVFLDMPRTRVHTAFGSWTPAGL</sequence>
<dbReference type="InterPro" id="IPR054722">
    <property type="entry name" value="PolX-like_BBD"/>
</dbReference>
<dbReference type="Proteomes" id="UP001341281">
    <property type="component" value="Chromosome 10"/>
</dbReference>